<dbReference type="InterPro" id="IPR008250">
    <property type="entry name" value="ATPase_P-typ_transduc_dom_A_sf"/>
</dbReference>
<keyword evidence="4 6" id="KW-0472">Membrane</keyword>
<dbReference type="Pfam" id="PF00702">
    <property type="entry name" value="Hydrolase"/>
    <property type="match status" value="1"/>
</dbReference>
<dbReference type="PANTHER" id="PTHR24092">
    <property type="entry name" value="PROBABLE PHOSPHOLIPID-TRANSPORTING ATPASE"/>
    <property type="match status" value="1"/>
</dbReference>
<dbReference type="OrthoDB" id="377733at2759"/>
<dbReference type="InterPro" id="IPR023214">
    <property type="entry name" value="HAD_sf"/>
</dbReference>
<keyword evidence="5" id="KW-0175">Coiled coil</keyword>
<evidence type="ECO:0000256" key="4">
    <source>
        <dbReference type="ARBA" id="ARBA00023136"/>
    </source>
</evidence>
<evidence type="ECO:0000256" key="6">
    <source>
        <dbReference type="SAM" id="Phobius"/>
    </source>
</evidence>
<evidence type="ECO:0000256" key="1">
    <source>
        <dbReference type="ARBA" id="ARBA00004370"/>
    </source>
</evidence>
<dbReference type="AlphaFoldDB" id="L2GLX6"/>
<proteinExistence type="predicted"/>
<dbReference type="SUPFAM" id="SSF81665">
    <property type="entry name" value="Calcium ATPase, transmembrane domain M"/>
    <property type="match status" value="1"/>
</dbReference>
<dbReference type="GO" id="GO:0045332">
    <property type="term" value="P:phospholipid translocation"/>
    <property type="evidence" value="ECO:0007669"/>
    <property type="project" value="TreeGrafter"/>
</dbReference>
<organism evidence="8 9">
    <name type="scientific">Vittaforma corneae (strain ATCC 50505)</name>
    <name type="common">Microsporidian parasite</name>
    <name type="synonym">Nosema corneum</name>
    <dbReference type="NCBI Taxonomy" id="993615"/>
    <lineage>
        <taxon>Eukaryota</taxon>
        <taxon>Fungi</taxon>
        <taxon>Fungi incertae sedis</taxon>
        <taxon>Microsporidia</taxon>
        <taxon>Nosematidae</taxon>
        <taxon>Vittaforma</taxon>
    </lineage>
</organism>
<dbReference type="SUPFAM" id="SSF81653">
    <property type="entry name" value="Calcium ATPase, transduction domain A"/>
    <property type="match status" value="1"/>
</dbReference>
<dbReference type="VEuPathDB" id="MicrosporidiaDB:VICG_01489"/>
<dbReference type="HOGENOM" id="CLU_370957_0_0_1"/>
<dbReference type="Gene3D" id="2.70.150.10">
    <property type="entry name" value="Calcium-transporting ATPase, cytoplasmic transduction domain A"/>
    <property type="match status" value="1"/>
</dbReference>
<name>L2GLX6_VITCO</name>
<evidence type="ECO:0000313" key="8">
    <source>
        <dbReference type="EMBL" id="ELA41505.1"/>
    </source>
</evidence>
<evidence type="ECO:0000313" key="9">
    <source>
        <dbReference type="Proteomes" id="UP000011082"/>
    </source>
</evidence>
<dbReference type="GO" id="GO:0005886">
    <property type="term" value="C:plasma membrane"/>
    <property type="evidence" value="ECO:0007669"/>
    <property type="project" value="TreeGrafter"/>
</dbReference>
<dbReference type="EMBL" id="JH370143">
    <property type="protein sequence ID" value="ELA41505.1"/>
    <property type="molecule type" value="Genomic_DNA"/>
</dbReference>
<protein>
    <submittedName>
        <fullName evidence="8">HAD ATPase, P-type, family IC</fullName>
    </submittedName>
</protein>
<dbReference type="OMA" id="EYNIAYN"/>
<dbReference type="InterPro" id="IPR023298">
    <property type="entry name" value="ATPase_P-typ_TM_dom_sf"/>
</dbReference>
<evidence type="ECO:0000259" key="7">
    <source>
        <dbReference type="Pfam" id="PF16209"/>
    </source>
</evidence>
<dbReference type="Gene3D" id="3.40.50.1000">
    <property type="entry name" value="HAD superfamily/HAD-like"/>
    <property type="match status" value="1"/>
</dbReference>
<dbReference type="InterPro" id="IPR023299">
    <property type="entry name" value="ATPase_P-typ_cyto_dom_N"/>
</dbReference>
<feature type="coiled-coil region" evidence="5">
    <location>
        <begin position="603"/>
        <end position="657"/>
    </location>
</feature>
<dbReference type="PRINTS" id="PR00119">
    <property type="entry name" value="CATATPASE"/>
</dbReference>
<accession>L2GLX6</accession>
<keyword evidence="2 6" id="KW-0812">Transmembrane</keyword>
<dbReference type="STRING" id="993615.L2GLX6"/>
<dbReference type="Gene3D" id="3.40.1110.10">
    <property type="entry name" value="Calcium-transporting ATPase, cytoplasmic domain N"/>
    <property type="match status" value="1"/>
</dbReference>
<dbReference type="SUPFAM" id="SSF56784">
    <property type="entry name" value="HAD-like"/>
    <property type="match status" value="1"/>
</dbReference>
<gene>
    <name evidence="8" type="ORF">VICG_01489</name>
</gene>
<keyword evidence="9" id="KW-1185">Reference proteome</keyword>
<keyword evidence="3 6" id="KW-1133">Transmembrane helix</keyword>
<dbReference type="Pfam" id="PF16209">
    <property type="entry name" value="PhoLip_ATPase_N"/>
    <property type="match status" value="1"/>
</dbReference>
<dbReference type="GO" id="GO:0140326">
    <property type="term" value="F:ATPase-coupled intramembrane lipid transporter activity"/>
    <property type="evidence" value="ECO:0007669"/>
    <property type="project" value="TreeGrafter"/>
</dbReference>
<dbReference type="InterPro" id="IPR032631">
    <property type="entry name" value="P-type_ATPase_N"/>
</dbReference>
<comment type="subcellular location">
    <subcellularLocation>
        <location evidence="1">Membrane</location>
    </subcellularLocation>
</comment>
<dbReference type="Proteomes" id="UP000011082">
    <property type="component" value="Unassembled WGS sequence"/>
</dbReference>
<dbReference type="InterPro" id="IPR018303">
    <property type="entry name" value="ATPase_P-typ_P_site"/>
</dbReference>
<dbReference type="InParanoid" id="L2GLX6"/>
<feature type="transmembrane region" description="Helical" evidence="6">
    <location>
        <begin position="349"/>
        <end position="368"/>
    </location>
</feature>
<evidence type="ECO:0000256" key="5">
    <source>
        <dbReference type="SAM" id="Coils"/>
    </source>
</evidence>
<feature type="transmembrane region" description="Helical" evidence="6">
    <location>
        <begin position="77"/>
        <end position="96"/>
    </location>
</feature>
<dbReference type="PROSITE" id="PS00154">
    <property type="entry name" value="ATPASE_E1_E2"/>
    <property type="match status" value="1"/>
</dbReference>
<dbReference type="RefSeq" id="XP_007604935.1">
    <property type="nucleotide sequence ID" value="XM_007604873.1"/>
</dbReference>
<dbReference type="GO" id="GO:0000166">
    <property type="term" value="F:nucleotide binding"/>
    <property type="evidence" value="ECO:0007669"/>
    <property type="project" value="InterPro"/>
</dbReference>
<dbReference type="PANTHER" id="PTHR24092:SF150">
    <property type="entry name" value="PHOSPHOLIPID-TRANSPORTING ATPASE"/>
    <property type="match status" value="1"/>
</dbReference>
<sequence length="750" mass="85079">MNLADPATSQNNTPDTILGNKVPPNIGFPNKIVTSKYTVYSFLPVNFIHQLSKGSTFFFFITLILMCIPKISPFEPYTYILAFCIIVGVSMIKDAMEDYKRHKDDDVINKTMVKIVKMVERGNQKKAFEISEKYCMELNRGDYILAEKDMEIQADVVLLRSKKHHKNRLGCANHCYIETSNIDGESNLKKKSAITSPLCGSLSIDASDKSLELCGCCEYFFRNINSFELKDTGDSFNEFECDFNIEGKLLIANIKNVLLRGSILKNTENALCLVVGVGSDTKQSKSMYKSKKSKTLFDQRMNLILIAVLMLYAFMLVITSIVGSLFLIFNKENVYLNISNIGPSIIQLIFSNYVLYTYLIPLSLYVILEVARFVQTLYISHDKSMMAGGKESKCRNSNAIEDLGVIDYILTDKTGTITKNSMTLKYIHEKNKENLSTPNDLCRSLSVILTDNTGCVDMKVLEKLLSEDSPKRDKLLMILNMLVCNSVEILNGRAEGISQEELCFLESVGQHGLYLCERDESFVVVKILDKKININIVGTLDFTSRRQRMCVIIEILGRFFLLEKGSDSMLLEKARDSSILQIINSSTDYRCLVMKYKEMSPEAAEEFQELSKIELENEDAKDDERTDDAENDVHLANNLLQRKQQLEEENFERLEKNTIYLGSTFIEDKLQDEVQETVRILKEAGIKIWMITGDKKETAIACAKNSYIIENNDFVAFDGKRVLDLMESCVGNERLSQNGSSVQGMQGREK</sequence>
<dbReference type="GeneID" id="19882200"/>
<feature type="transmembrane region" description="Helical" evidence="6">
    <location>
        <begin position="303"/>
        <end position="329"/>
    </location>
</feature>
<evidence type="ECO:0000256" key="3">
    <source>
        <dbReference type="ARBA" id="ARBA00022989"/>
    </source>
</evidence>
<feature type="domain" description="P-type ATPase N-terminal" evidence="7">
    <location>
        <begin position="30"/>
        <end position="80"/>
    </location>
</feature>
<dbReference type="InterPro" id="IPR036412">
    <property type="entry name" value="HAD-like_sf"/>
</dbReference>
<reference evidence="9" key="1">
    <citation type="submission" date="2011-05" db="EMBL/GenBank/DDBJ databases">
        <title>The genome sequence of Vittaforma corneae strain ATCC 50505.</title>
        <authorList>
            <consortium name="The Broad Institute Genome Sequencing Platform"/>
            <person name="Cuomo C."/>
            <person name="Didier E."/>
            <person name="Bowers L."/>
            <person name="Young S.K."/>
            <person name="Zeng Q."/>
            <person name="Gargeya S."/>
            <person name="Fitzgerald M."/>
            <person name="Haas B."/>
            <person name="Abouelleil A."/>
            <person name="Alvarado L."/>
            <person name="Arachchi H.M."/>
            <person name="Berlin A."/>
            <person name="Chapman S.B."/>
            <person name="Gearin G."/>
            <person name="Goldberg J."/>
            <person name="Griggs A."/>
            <person name="Gujja S."/>
            <person name="Hansen M."/>
            <person name="Heiman D."/>
            <person name="Howarth C."/>
            <person name="Larimer J."/>
            <person name="Lui A."/>
            <person name="MacDonald P.J.P."/>
            <person name="McCowen C."/>
            <person name="Montmayeur A."/>
            <person name="Murphy C."/>
            <person name="Neiman D."/>
            <person name="Pearson M."/>
            <person name="Priest M."/>
            <person name="Roberts A."/>
            <person name="Saif S."/>
            <person name="Shea T."/>
            <person name="Sisk P."/>
            <person name="Stolte C."/>
            <person name="Sykes S."/>
            <person name="Wortman J."/>
            <person name="Nusbaum C."/>
            <person name="Birren B."/>
        </authorList>
    </citation>
    <scope>NUCLEOTIDE SEQUENCE [LARGE SCALE GENOMIC DNA]</scope>
    <source>
        <strain evidence="9">ATCC 50505</strain>
    </source>
</reference>
<evidence type="ECO:0000256" key="2">
    <source>
        <dbReference type="ARBA" id="ARBA00022692"/>
    </source>
</evidence>